<evidence type="ECO:0000313" key="10">
    <source>
        <dbReference type="Proteomes" id="UP001482520"/>
    </source>
</evidence>
<protein>
    <submittedName>
        <fullName evidence="9">DMT family transporter</fullName>
    </submittedName>
</protein>
<evidence type="ECO:0000256" key="5">
    <source>
        <dbReference type="ARBA" id="ARBA00023136"/>
    </source>
</evidence>
<proteinExistence type="inferred from homology"/>
<feature type="domain" description="EamA" evidence="8">
    <location>
        <begin position="242"/>
        <end position="351"/>
    </location>
</feature>
<accession>A0ABV1P484</accession>
<feature type="compositionally biased region" description="Low complexity" evidence="6">
    <location>
        <begin position="1"/>
        <end position="22"/>
    </location>
</feature>
<keyword evidence="3 7" id="KW-0812">Transmembrane</keyword>
<dbReference type="RefSeq" id="WP_349805783.1">
    <property type="nucleotide sequence ID" value="NZ_JBEGDP010000049.1"/>
</dbReference>
<evidence type="ECO:0000256" key="4">
    <source>
        <dbReference type="ARBA" id="ARBA00022989"/>
    </source>
</evidence>
<evidence type="ECO:0000259" key="8">
    <source>
        <dbReference type="Pfam" id="PF00892"/>
    </source>
</evidence>
<organism evidence="9 10">
    <name type="scientific">Nocardioides kribbensis</name>
    <dbReference type="NCBI Taxonomy" id="305517"/>
    <lineage>
        <taxon>Bacteria</taxon>
        <taxon>Bacillati</taxon>
        <taxon>Actinomycetota</taxon>
        <taxon>Actinomycetes</taxon>
        <taxon>Propionibacteriales</taxon>
        <taxon>Nocardioidaceae</taxon>
        <taxon>Nocardioides</taxon>
    </lineage>
</organism>
<dbReference type="PANTHER" id="PTHR32322">
    <property type="entry name" value="INNER MEMBRANE TRANSPORTER"/>
    <property type="match status" value="1"/>
</dbReference>
<keyword evidence="10" id="KW-1185">Reference proteome</keyword>
<dbReference type="PANTHER" id="PTHR32322:SF2">
    <property type="entry name" value="EAMA DOMAIN-CONTAINING PROTEIN"/>
    <property type="match status" value="1"/>
</dbReference>
<evidence type="ECO:0000256" key="1">
    <source>
        <dbReference type="ARBA" id="ARBA00004141"/>
    </source>
</evidence>
<keyword evidence="4 7" id="KW-1133">Transmembrane helix</keyword>
<dbReference type="InterPro" id="IPR000620">
    <property type="entry name" value="EamA_dom"/>
</dbReference>
<dbReference type="EMBL" id="JBEGDP010000049">
    <property type="protein sequence ID" value="MEQ7849575.1"/>
    <property type="molecule type" value="Genomic_DNA"/>
</dbReference>
<feature type="transmembrane region" description="Helical" evidence="7">
    <location>
        <begin position="75"/>
        <end position="95"/>
    </location>
</feature>
<feature type="compositionally biased region" description="Low complexity" evidence="6">
    <location>
        <begin position="228"/>
        <end position="237"/>
    </location>
</feature>
<feature type="transmembrane region" description="Helical" evidence="7">
    <location>
        <begin position="187"/>
        <end position="208"/>
    </location>
</feature>
<feature type="region of interest" description="Disordered" evidence="6">
    <location>
        <begin position="214"/>
        <end position="237"/>
    </location>
</feature>
<dbReference type="Pfam" id="PF00892">
    <property type="entry name" value="EamA"/>
    <property type="match status" value="2"/>
</dbReference>
<dbReference type="SUPFAM" id="SSF103481">
    <property type="entry name" value="Multidrug resistance efflux transporter EmrE"/>
    <property type="match status" value="2"/>
</dbReference>
<feature type="region of interest" description="Disordered" evidence="6">
    <location>
        <begin position="354"/>
        <end position="398"/>
    </location>
</feature>
<gene>
    <name evidence="9" type="ORF">V6R90_20040</name>
</gene>
<feature type="transmembrane region" description="Helical" evidence="7">
    <location>
        <begin position="246"/>
        <end position="267"/>
    </location>
</feature>
<feature type="transmembrane region" description="Helical" evidence="7">
    <location>
        <begin position="164"/>
        <end position="181"/>
    </location>
</feature>
<dbReference type="InterPro" id="IPR037185">
    <property type="entry name" value="EmrE-like"/>
</dbReference>
<comment type="subcellular location">
    <subcellularLocation>
        <location evidence="1">Membrane</location>
        <topology evidence="1">Multi-pass membrane protein</topology>
    </subcellularLocation>
</comment>
<evidence type="ECO:0000256" key="7">
    <source>
        <dbReference type="SAM" id="Phobius"/>
    </source>
</evidence>
<evidence type="ECO:0000256" key="3">
    <source>
        <dbReference type="ARBA" id="ARBA00022692"/>
    </source>
</evidence>
<evidence type="ECO:0000256" key="2">
    <source>
        <dbReference type="ARBA" id="ARBA00007362"/>
    </source>
</evidence>
<feature type="transmembrane region" description="Helical" evidence="7">
    <location>
        <begin position="313"/>
        <end position="332"/>
    </location>
</feature>
<feature type="transmembrane region" description="Helical" evidence="7">
    <location>
        <begin position="338"/>
        <end position="355"/>
    </location>
</feature>
<dbReference type="Proteomes" id="UP001482520">
    <property type="component" value="Unassembled WGS sequence"/>
</dbReference>
<evidence type="ECO:0000256" key="6">
    <source>
        <dbReference type="SAM" id="MobiDB-lite"/>
    </source>
</evidence>
<evidence type="ECO:0000313" key="9">
    <source>
        <dbReference type="EMBL" id="MEQ7849575.1"/>
    </source>
</evidence>
<feature type="transmembrane region" description="Helical" evidence="7">
    <location>
        <begin position="107"/>
        <end position="129"/>
    </location>
</feature>
<dbReference type="InterPro" id="IPR050638">
    <property type="entry name" value="AA-Vitamin_Transporters"/>
</dbReference>
<dbReference type="Gene3D" id="1.10.3730.20">
    <property type="match status" value="1"/>
</dbReference>
<keyword evidence="5 7" id="KW-0472">Membrane</keyword>
<feature type="compositionally biased region" description="Basic and acidic residues" evidence="6">
    <location>
        <begin position="23"/>
        <end position="34"/>
    </location>
</feature>
<reference evidence="9 10" key="1">
    <citation type="submission" date="2024-02" db="EMBL/GenBank/DDBJ databases">
        <title>Full genome sequence of Nocardioides kribbensis.</title>
        <authorList>
            <person name="Poletto B.L."/>
            <person name="Silva G."/>
            <person name="Galante D."/>
            <person name="Campos K.R."/>
            <person name="Santos M.B.N."/>
            <person name="Sacchi C.T."/>
        </authorList>
    </citation>
    <scope>NUCLEOTIDE SEQUENCE [LARGE SCALE GENOMIC DNA]</scope>
    <source>
        <strain evidence="9 10">O4R</strain>
    </source>
</reference>
<comment type="similarity">
    <text evidence="2">Belongs to the EamA transporter family.</text>
</comment>
<feature type="transmembrane region" description="Helical" evidence="7">
    <location>
        <begin position="135"/>
        <end position="157"/>
    </location>
</feature>
<feature type="transmembrane region" description="Helical" evidence="7">
    <location>
        <begin position="279"/>
        <end position="301"/>
    </location>
</feature>
<feature type="compositionally biased region" description="Gly residues" evidence="6">
    <location>
        <begin position="362"/>
        <end position="391"/>
    </location>
</feature>
<sequence>MLPRGPRRAPAPSAAQPAGSRPGADRDADPATDHGRHHPHLPHPQVPLVPAAAFVVVWSSGYIAGPLGVEAVEPITLLALRFVVATLLLGAWARWRRGPMRLPRGVLVRLGAVGLMMNGLQFVFMYLAFDVGLGATLGALMHSLSPVLTVVLAGVLLRERVTRVQVVGLVVGVAGVVTILGPDVEEAGGAVGLTLGVLSTLSLCLGTLGQRWTATTPASPRPSDSLEEAGAAEAGATPPGEAIDPVWAAVVQFAVCAVPLVVLGLLLEGTRPVHDPVVAVATVAWLGVVNSIVGLLLLGAVVRRGGAGASASVFFLMPPVTAVMAWLCFGDTLDARELVGLVVAVLGVAVATRSARPHPDGGRGGSPSPGGRGGSPSPGGRGGSPSPGARGGSASPGV</sequence>
<feature type="domain" description="EamA" evidence="8">
    <location>
        <begin position="52"/>
        <end position="180"/>
    </location>
</feature>
<comment type="caution">
    <text evidence="9">The sequence shown here is derived from an EMBL/GenBank/DDBJ whole genome shotgun (WGS) entry which is preliminary data.</text>
</comment>
<name>A0ABV1P484_9ACTN</name>
<feature type="region of interest" description="Disordered" evidence="6">
    <location>
        <begin position="1"/>
        <end position="44"/>
    </location>
</feature>